<dbReference type="KEGG" id="ppsc:EHS13_10780"/>
<feature type="transmembrane region" description="Helical" evidence="1">
    <location>
        <begin position="152"/>
        <end position="170"/>
    </location>
</feature>
<protein>
    <recommendedName>
        <fullName evidence="1">Polyprenol-phosphate-mannose--protein mannosyltransferase</fullName>
        <ecNumber evidence="1">2.4.1.-</ecNumber>
    </recommendedName>
</protein>
<dbReference type="GO" id="GO:0005886">
    <property type="term" value="C:plasma membrane"/>
    <property type="evidence" value="ECO:0007669"/>
    <property type="project" value="UniProtKB-SubCell"/>
</dbReference>
<dbReference type="RefSeq" id="WP_155700350.1">
    <property type="nucleotide sequence ID" value="NZ_CP034235.1"/>
</dbReference>
<feature type="transmembrane region" description="Helical" evidence="1">
    <location>
        <begin position="327"/>
        <end position="345"/>
    </location>
</feature>
<dbReference type="GO" id="GO:0004169">
    <property type="term" value="F:dolichyl-phosphate-mannose-protein mannosyltransferase activity"/>
    <property type="evidence" value="ECO:0007669"/>
    <property type="project" value="UniProtKB-UniRule"/>
</dbReference>
<feature type="transmembrane region" description="Helical" evidence="1">
    <location>
        <begin position="777"/>
        <end position="801"/>
    </location>
</feature>
<feature type="transmembrane region" description="Helical" evidence="1">
    <location>
        <begin position="686"/>
        <end position="715"/>
    </location>
</feature>
<dbReference type="PANTHER" id="PTHR10050">
    <property type="entry name" value="DOLICHYL-PHOSPHATE-MANNOSE--PROTEIN MANNOSYLTRANSFERASE"/>
    <property type="match status" value="1"/>
</dbReference>
<feature type="transmembrane region" description="Helical" evidence="1">
    <location>
        <begin position="916"/>
        <end position="934"/>
    </location>
</feature>
<dbReference type="AlphaFoldDB" id="A0A6B8RIH1"/>
<feature type="transmembrane region" description="Helical" evidence="1">
    <location>
        <begin position="892"/>
        <end position="910"/>
    </location>
</feature>
<keyword evidence="1" id="KW-0328">Glycosyltransferase</keyword>
<comment type="subcellular location">
    <subcellularLocation>
        <location evidence="1">Cell membrane</location>
    </subcellularLocation>
</comment>
<dbReference type="InterPro" id="IPR032421">
    <property type="entry name" value="PMT_4TMC"/>
</dbReference>
<keyword evidence="1" id="KW-0472">Membrane</keyword>
<evidence type="ECO:0000256" key="1">
    <source>
        <dbReference type="RuleBase" id="RU367007"/>
    </source>
</evidence>
<proteinExistence type="inferred from homology"/>
<comment type="similarity">
    <text evidence="1">Belongs to the glycosyltransferase 39 family.</text>
</comment>
<feature type="transmembrane region" description="Helical" evidence="1">
    <location>
        <begin position="647"/>
        <end position="666"/>
    </location>
</feature>
<dbReference type="Pfam" id="PF13231">
    <property type="entry name" value="PMT_2"/>
    <property type="match status" value="1"/>
</dbReference>
<keyword evidence="1 4" id="KW-0808">Transferase</keyword>
<feature type="transmembrane region" description="Helical" evidence="1">
    <location>
        <begin position="869"/>
        <end position="885"/>
    </location>
</feature>
<feature type="transmembrane region" description="Helical" evidence="1">
    <location>
        <begin position="594"/>
        <end position="615"/>
    </location>
</feature>
<dbReference type="InterPro" id="IPR038731">
    <property type="entry name" value="RgtA/B/C-like"/>
</dbReference>
<comment type="pathway">
    <text evidence="1">Protein modification; protein glycosylation.</text>
</comment>
<keyword evidence="1" id="KW-1133">Transmembrane helix</keyword>
<keyword evidence="1" id="KW-1003">Cell membrane</keyword>
<feature type="domain" description="Glycosyltransferase RgtA/B/C/D-like" evidence="2">
    <location>
        <begin position="574"/>
        <end position="713"/>
    </location>
</feature>
<keyword evidence="5" id="KW-1185">Reference proteome</keyword>
<dbReference type="OrthoDB" id="9776737at2"/>
<feature type="transmembrane region" description="Helical" evidence="1">
    <location>
        <begin position="16"/>
        <end position="35"/>
    </location>
</feature>
<feature type="transmembrane region" description="Helical" evidence="1">
    <location>
        <begin position="946"/>
        <end position="966"/>
    </location>
</feature>
<feature type="domain" description="Protein O-mannosyl-transferase C-terminal four TM" evidence="3">
    <location>
        <begin position="810"/>
        <end position="986"/>
    </location>
</feature>
<comment type="function">
    <text evidence="1">Protein O-mannosyltransferase that catalyzes the transfer of a single mannose residue from a polyprenol phospho-mannosyl lipidic donor to the hydroxyl group of selected serine and threonine residues in acceptor proteins.</text>
</comment>
<reference evidence="5" key="1">
    <citation type="submission" date="2018-11" db="EMBL/GenBank/DDBJ databases">
        <title>Complete genome sequence of Paenibacillus sp. ML311-T8.</title>
        <authorList>
            <person name="Nam Y.-D."/>
            <person name="Kang J."/>
            <person name="Chung W.-H."/>
            <person name="Park Y.S."/>
        </authorList>
    </citation>
    <scope>NUCLEOTIDE SEQUENCE [LARGE SCALE GENOMIC DNA]</scope>
    <source>
        <strain evidence="5">ML311-T8</strain>
    </source>
</reference>
<feature type="transmembrane region" description="Helical" evidence="1">
    <location>
        <begin position="293"/>
        <end position="315"/>
    </location>
</feature>
<feature type="transmembrane region" description="Helical" evidence="1">
    <location>
        <begin position="102"/>
        <end position="121"/>
    </location>
</feature>
<evidence type="ECO:0000259" key="2">
    <source>
        <dbReference type="Pfam" id="PF13231"/>
    </source>
</evidence>
<evidence type="ECO:0000259" key="3">
    <source>
        <dbReference type="Pfam" id="PF16192"/>
    </source>
</evidence>
<evidence type="ECO:0000313" key="4">
    <source>
        <dbReference type="EMBL" id="QGQ95333.1"/>
    </source>
</evidence>
<feature type="transmembrane region" description="Helical" evidence="1">
    <location>
        <begin position="251"/>
        <end position="273"/>
    </location>
</feature>
<feature type="transmembrane region" description="Helical" evidence="1">
    <location>
        <begin position="384"/>
        <end position="403"/>
    </location>
</feature>
<dbReference type="Proteomes" id="UP000426246">
    <property type="component" value="Chromosome"/>
</dbReference>
<feature type="transmembrane region" description="Helical" evidence="1">
    <location>
        <begin position="220"/>
        <end position="239"/>
    </location>
</feature>
<evidence type="ECO:0000313" key="5">
    <source>
        <dbReference type="Proteomes" id="UP000426246"/>
    </source>
</evidence>
<dbReference type="Pfam" id="PF16192">
    <property type="entry name" value="PMT_4TMC"/>
    <property type="match status" value="1"/>
</dbReference>
<name>A0A6B8RIH1_9BACL</name>
<dbReference type="EMBL" id="CP034235">
    <property type="protein sequence ID" value="QGQ95333.1"/>
    <property type="molecule type" value="Genomic_DNA"/>
</dbReference>
<feature type="transmembrane region" description="Helical" evidence="1">
    <location>
        <begin position="127"/>
        <end position="145"/>
    </location>
</feature>
<dbReference type="EC" id="2.4.1.-" evidence="1"/>
<dbReference type="UniPathway" id="UPA00378"/>
<sequence length="988" mass="113373">MQSKTVEATISAFPDLLLSLLFFIVFALIYIAIIRQNKLGTLSKGRLNGLLVFVLLFAGLIRGLIVYKYSGHIYRIDILPIAADIIAAWLIYCFAVKPLGKGIALGVCLLFAMNPAVMFHASVSFQATSYFIMCIVVVIFAISSLRRFILSILGSIFVLTAALLTGMFQFSTFKPWLWIAQVVKHVFVTDTYATLNVFNLFALTGGNGFAASNERMLLSYNIWGLILLAGAFIYLGFFIKRIKQPLNLSKVIFILLLFVVSVFVLAPHMRISYLYPAIPLAIFSYILTQDRRLLQLLFGFSVTHFINSSFAHAYSKTAHPLIPHVEGILMVVSLTNVVLLIYLIYSGYDIFIKQRILKMEIVEFNQPEPNLQETSNKLLTRKDWIWMSTITLIYTLVAFYNLGSLKEPETFWKPVSSLTFYVDLGKSQTIERVNAFVGIGEGKLKLEFGEDTPDTWKNPLIIETKYTTVFKWIVQPVNYSARYVKVTVDKPGFTLNELAIYGKYTDKKLPMKIEEIHSEGLLPLDRQEIKNVFDEQNEVVYKPTFMNESYFDEIYHPRTAYEHLHLIKPYETTHPPLGKLLIAVGIKIFGMNPFGWRVIGTLFGIGMLPMMYVFAKRLFGRTSYAWMATFLIACDFMHFAQTRIGTIDVYGVFFIILMYYFMLRFYQLSFYKATLSQTLRPLFLSGLFFGIGAASKWIVIYGGAGLALIFLLTLYDRYREYEAAKKLLNQANSSMLEERYGNDLEEVEETMAVEDFSKKIKAEQIVGTFSKLAVKTVAWCSLFFIIVPVIIYSLSFFPIMAVPGQDHTVKQLIKYQTDMFDYHSKLVATHPFSSAWWEWPLIMRPIWYYNGKEVSDGNVSSIASFGNPAIWWVGLLAVIAAIFVSRQRKDKGMFVVLIAYFSQYVPWMLVSRLTFIYHYFAMVPFLILCIVYMIKVILEKKPDYRIYVAAYLTLVLGLFVMFYPVLSGMVVDKGYVNYVLRWFDSWTF</sequence>
<keyword evidence="1" id="KW-0812">Transmembrane</keyword>
<organism evidence="4 5">
    <name type="scientific">Paenibacillus psychroresistens</name>
    <dbReference type="NCBI Taxonomy" id="1778678"/>
    <lineage>
        <taxon>Bacteria</taxon>
        <taxon>Bacillati</taxon>
        <taxon>Bacillota</taxon>
        <taxon>Bacilli</taxon>
        <taxon>Bacillales</taxon>
        <taxon>Paenibacillaceae</taxon>
        <taxon>Paenibacillus</taxon>
    </lineage>
</organism>
<dbReference type="InterPro" id="IPR027005">
    <property type="entry name" value="PMT-like"/>
</dbReference>
<feature type="transmembrane region" description="Helical" evidence="1">
    <location>
        <begin position="73"/>
        <end position="95"/>
    </location>
</feature>
<gene>
    <name evidence="4" type="ORF">EHS13_10780</name>
</gene>
<accession>A0A6B8RIH1</accession>
<feature type="transmembrane region" description="Helical" evidence="1">
    <location>
        <begin position="47"/>
        <end position="67"/>
    </location>
</feature>